<dbReference type="AlphaFoldDB" id="A0A5K7X2G3"/>
<dbReference type="KEGG" id="lpav:PLANPX_0456"/>
<sequence>MESEKNSPSSRDALNRYIGLSSYAGGILLLGLLAFGLYEDGLKDLQSTGIIAAAAIIFIAIGYTTTGKKIS</sequence>
<protein>
    <submittedName>
        <fullName evidence="2">Uncharacterized protein</fullName>
    </submittedName>
</protein>
<keyword evidence="3" id="KW-1185">Reference proteome</keyword>
<name>A0A5K7X2G3_9BACT</name>
<keyword evidence="1" id="KW-0812">Transmembrane</keyword>
<organism evidence="2 3">
    <name type="scientific">Lacipirellula parvula</name>
    <dbReference type="NCBI Taxonomy" id="2650471"/>
    <lineage>
        <taxon>Bacteria</taxon>
        <taxon>Pseudomonadati</taxon>
        <taxon>Planctomycetota</taxon>
        <taxon>Planctomycetia</taxon>
        <taxon>Pirellulales</taxon>
        <taxon>Lacipirellulaceae</taxon>
        <taxon>Lacipirellula</taxon>
    </lineage>
</organism>
<dbReference type="EMBL" id="AP021861">
    <property type="protein sequence ID" value="BBO30844.1"/>
    <property type="molecule type" value="Genomic_DNA"/>
</dbReference>
<evidence type="ECO:0000256" key="1">
    <source>
        <dbReference type="SAM" id="Phobius"/>
    </source>
</evidence>
<gene>
    <name evidence="2" type="ORF">PLANPX_0456</name>
</gene>
<keyword evidence="1" id="KW-1133">Transmembrane helix</keyword>
<evidence type="ECO:0000313" key="3">
    <source>
        <dbReference type="Proteomes" id="UP000326837"/>
    </source>
</evidence>
<dbReference type="Proteomes" id="UP000326837">
    <property type="component" value="Chromosome"/>
</dbReference>
<accession>A0A5K7X2G3</accession>
<evidence type="ECO:0000313" key="2">
    <source>
        <dbReference type="EMBL" id="BBO30844.1"/>
    </source>
</evidence>
<feature type="transmembrane region" description="Helical" evidence="1">
    <location>
        <begin position="20"/>
        <end position="38"/>
    </location>
</feature>
<proteinExistence type="predicted"/>
<keyword evidence="1" id="KW-0472">Membrane</keyword>
<reference evidence="3" key="1">
    <citation type="submission" date="2019-10" db="EMBL/GenBank/DDBJ databases">
        <title>Lacipirellula parvula gen. nov., sp. nov., representing a lineage of planctomycetes widespread in freshwater anoxic habitats, and description of the family Lacipirellulaceae.</title>
        <authorList>
            <person name="Dedysh S.N."/>
            <person name="Kulichevskaya I.S."/>
            <person name="Beletsky A.V."/>
            <person name="Rakitin A.L."/>
            <person name="Mardanov A.V."/>
            <person name="Ivanova A.A."/>
            <person name="Saltykova V.X."/>
            <person name="Rijpstra W.I.C."/>
            <person name="Sinninghe Damste J.S."/>
            <person name="Ravin N.V."/>
        </authorList>
    </citation>
    <scope>NUCLEOTIDE SEQUENCE [LARGE SCALE GENOMIC DNA]</scope>
    <source>
        <strain evidence="3">PX69</strain>
    </source>
</reference>
<dbReference type="RefSeq" id="WP_152097100.1">
    <property type="nucleotide sequence ID" value="NZ_AP021861.1"/>
</dbReference>
<feature type="transmembrane region" description="Helical" evidence="1">
    <location>
        <begin position="50"/>
        <end position="66"/>
    </location>
</feature>